<dbReference type="Gene3D" id="3.40.50.150">
    <property type="entry name" value="Vaccinia Virus protein VP39"/>
    <property type="match status" value="1"/>
</dbReference>
<keyword evidence="4" id="KW-1185">Reference proteome</keyword>
<dbReference type="GO" id="GO:0032259">
    <property type="term" value="P:methylation"/>
    <property type="evidence" value="ECO:0007669"/>
    <property type="project" value="UniProtKB-KW"/>
</dbReference>
<protein>
    <submittedName>
        <fullName evidence="2">SAM-dependent methyltransferase</fullName>
    </submittedName>
</protein>
<reference evidence="2 4" key="1">
    <citation type="submission" date="2020-09" db="EMBL/GenBank/DDBJ databases">
        <title>Draft Genomes of Bacterial Isolates from North Pond Shallow Sediments.</title>
        <authorList>
            <person name="Kiel Reese B."/>
            <person name="Mullis M."/>
            <person name="Weisend R.E."/>
        </authorList>
    </citation>
    <scope>NUCLEOTIDE SEQUENCE</scope>
    <source>
        <strain evidence="2">KJE-2</strain>
        <strain evidence="1 4">KJE-3</strain>
    </source>
</reference>
<keyword evidence="2" id="KW-0808">Transferase</keyword>
<proteinExistence type="predicted"/>
<comment type="caution">
    <text evidence="2">The sequence shown here is derived from an EMBL/GenBank/DDBJ whole genome shotgun (WGS) entry which is preliminary data.</text>
</comment>
<dbReference type="Proteomes" id="UP000621390">
    <property type="component" value="Unassembled WGS sequence"/>
</dbReference>
<dbReference type="GO" id="GO:0008168">
    <property type="term" value="F:methyltransferase activity"/>
    <property type="evidence" value="ECO:0007669"/>
    <property type="project" value="UniProtKB-KW"/>
</dbReference>
<keyword evidence="2" id="KW-0489">Methyltransferase</keyword>
<organism evidence="2 3">
    <name type="scientific">Idiomarina abyssalis</name>
    <dbReference type="NCBI Taxonomy" id="86102"/>
    <lineage>
        <taxon>Bacteria</taxon>
        <taxon>Pseudomonadati</taxon>
        <taxon>Pseudomonadota</taxon>
        <taxon>Gammaproteobacteria</taxon>
        <taxon>Alteromonadales</taxon>
        <taxon>Idiomarinaceae</taxon>
        <taxon>Idiomarina</taxon>
    </lineage>
</organism>
<dbReference type="RefSeq" id="WP_199494996.1">
    <property type="nucleotide sequence ID" value="NZ_CAXBHZ010000010.1"/>
</dbReference>
<dbReference type="EMBL" id="JAEMOP010000002">
    <property type="protein sequence ID" value="MBJ7315258.1"/>
    <property type="molecule type" value="Genomic_DNA"/>
</dbReference>
<evidence type="ECO:0000313" key="4">
    <source>
        <dbReference type="Proteomes" id="UP000655994"/>
    </source>
</evidence>
<name>A0A8I1KG24_9GAMM</name>
<dbReference type="EMBL" id="JAEMOS010000044">
    <property type="protein sequence ID" value="MBJ7267740.1"/>
    <property type="molecule type" value="Genomic_DNA"/>
</dbReference>
<gene>
    <name evidence="1" type="ORF">JHC10_12420</name>
    <name evidence="2" type="ORF">JHC11_04535</name>
</gene>
<dbReference type="InterPro" id="IPR029063">
    <property type="entry name" value="SAM-dependent_MTases_sf"/>
</dbReference>
<accession>A0A8I1KG24</accession>
<sequence>MTQSNPWSYFWEKGAKASFLDDSSRLPAYQMRKFWFERMDENDVKQPIVDIGTGNGAVVQWLNEYAKEKSKKLDVQGIDSAQLNPPNTELKLQGDTPYESFQLPSNKKVGTFVSHYGLEYGDMAEGLKNLNAQLKRGGMLIALVHSKESVIYKKSEAIYDLMPSVIKQLKKSVEPLQEALLKHGPKNLPRSALQAQQILNQFVRKHERNPSFHAMNFVPATKHLLNAAAEGKDAESRQVLNGYMDSLNAHKARTKTLLKATEQLGDMDKTQKQFEAAGFKKVTVQQVQFPESGVFGNCVIAFK</sequence>
<dbReference type="SUPFAM" id="SSF53335">
    <property type="entry name" value="S-adenosyl-L-methionine-dependent methyltransferases"/>
    <property type="match status" value="1"/>
</dbReference>
<evidence type="ECO:0000313" key="2">
    <source>
        <dbReference type="EMBL" id="MBJ7315258.1"/>
    </source>
</evidence>
<evidence type="ECO:0000313" key="3">
    <source>
        <dbReference type="Proteomes" id="UP000621390"/>
    </source>
</evidence>
<dbReference type="Proteomes" id="UP000655994">
    <property type="component" value="Unassembled WGS sequence"/>
</dbReference>
<evidence type="ECO:0000313" key="1">
    <source>
        <dbReference type="EMBL" id="MBJ7267740.1"/>
    </source>
</evidence>
<dbReference type="AlphaFoldDB" id="A0A8I1KG24"/>